<keyword evidence="2" id="KW-1185">Reference proteome</keyword>
<dbReference type="EMBL" id="CM041542">
    <property type="protein sequence ID" value="KAI3365379.1"/>
    <property type="molecule type" value="Genomic_DNA"/>
</dbReference>
<evidence type="ECO:0000313" key="1">
    <source>
        <dbReference type="EMBL" id="KAI3365379.1"/>
    </source>
</evidence>
<gene>
    <name evidence="1" type="ORF">L3Q82_010467</name>
</gene>
<name>A0ACB8WCR4_9TELE</name>
<comment type="caution">
    <text evidence="1">The sequence shown here is derived from an EMBL/GenBank/DDBJ whole genome shotgun (WGS) entry which is preliminary data.</text>
</comment>
<protein>
    <submittedName>
        <fullName evidence="1">Uncharacterized protein</fullName>
    </submittedName>
</protein>
<reference evidence="1" key="1">
    <citation type="submission" date="2022-04" db="EMBL/GenBank/DDBJ databases">
        <title>Jade perch genome.</title>
        <authorList>
            <person name="Chao B."/>
        </authorList>
    </citation>
    <scope>NUCLEOTIDE SEQUENCE</scope>
    <source>
        <strain evidence="1">CB-2022</strain>
    </source>
</reference>
<feature type="non-terminal residue" evidence="1">
    <location>
        <position position="2164"/>
    </location>
</feature>
<dbReference type="Proteomes" id="UP000831701">
    <property type="component" value="Chromosome 12"/>
</dbReference>
<organism evidence="1 2">
    <name type="scientific">Scortum barcoo</name>
    <name type="common">barcoo grunter</name>
    <dbReference type="NCBI Taxonomy" id="214431"/>
    <lineage>
        <taxon>Eukaryota</taxon>
        <taxon>Metazoa</taxon>
        <taxon>Chordata</taxon>
        <taxon>Craniata</taxon>
        <taxon>Vertebrata</taxon>
        <taxon>Euteleostomi</taxon>
        <taxon>Actinopterygii</taxon>
        <taxon>Neopterygii</taxon>
        <taxon>Teleostei</taxon>
        <taxon>Neoteleostei</taxon>
        <taxon>Acanthomorphata</taxon>
        <taxon>Eupercaria</taxon>
        <taxon>Centrarchiformes</taxon>
        <taxon>Terapontoidei</taxon>
        <taxon>Terapontidae</taxon>
        <taxon>Scortum</taxon>
    </lineage>
</organism>
<accession>A0ACB8WCR4</accession>
<evidence type="ECO:0000313" key="2">
    <source>
        <dbReference type="Proteomes" id="UP000831701"/>
    </source>
</evidence>
<sequence length="2164" mass="246921">MCHLQLRTLLFVAWLFGYVAFLLSIRRMWTGKHVRSPLVRSLFANMLSESDAIETREWYQCCPDLLGESVQPLFIQSHLDSGTKAFLKRSVEKSGWLFTQLYHSFVSTVLSPLVSRTSINGFLGRGSMFVFSSEQFQRLLGIGPEWRAERLLDLGAGDGGVTEIMGSHFREVYATEVSLPMKWHLQRKNYKVLGIDEWQQTGFQYDVISCLNLLDRCDDPLHLLRDIRLSLVPNTGRLILAAVLPFQPYVEVGGRWQRPKEHVKIKGKTWEEQVTNLSNEVFRRTGFEVEAVTRLPYLCEGDMYNDYYVLDDAVFVLKASEETDAVRSCADRYRRRAELFGDFNRFTSAGAPANMNIFRLTGDLSHLAAIIILLLKIWKTRSCAGISGKSQLLFALVFTTRYLDLLTSFISLYNTTMKVIYIGCAYATVYLIYLKFKATYDGNHDTFRVEFLVVPVGGLAFLVNHDFSPLEILWTFSIYLESVAILPQLFMISKTGEAETITTHYLFFLGLYRALYLINWIWRFYFEGFFDMIAIVAGVVQTILYCDFFYLYVTKGECCCCFVSLHKTLTLFLSLVVVLSSFSSERKEVESASLSAKEECFGRLIEGGRRGGGVAVDTSDHPHPTLHHHFLFLPSRQSSPLPLSALRQLVPPIRLLSAAMWQTVQQKVVADYGMLEEFVSMVTDVVPELLTTRQRVQLLLGLRARLILELCQFEATADFELVQPHLDRVQMLMEAWVMEAGAANKEVPHSGFVALVKNLLQNPDEREHFFQKVFPEEFGSMYDAALHTLMWMFLSRLEKFLPLQSFQQVASMFGEVSTVLEECMDSVSRREVKTLLQYQKDLSQLDHNDGSLDGACIISALKLPSIEHSETDETQPQAGTSDLEEKSLTLPHIIQINTNTVTGNYTSEIKVDETNRTPAGNGTAVPVEDITRCKDDVRRLQGQVGDVSRLLKQCRVQLKRLDTPSSSQSRPVRQNRGLRMKKFLIEEKRGLCEGTNPADKSAPRKTKPSDRTLSEVSHNEDSGSFNNTYMAPISDCSENDSWSYYSNEDSCHNTTNSSPSMSGSWSNYSGDESSFVTPVSSCTEGDSLSSCSNEDPSFVGPNILSATSRKQGTTDTKANTVKKIRKVQCFICKEHLNTSLRTHMKTHFPTGEYACPRCDSRFKLFSSLKLHLSRTCFEYSQLQVDPEKPDEAENLYKCDKCVEAFRYKVSLDKHTLTHDELYCKVCRKVLRDTATLVRHKASHTLFQCNRCEETFTLFKPLLKHCENVHKISRPFKCNHCPKTLPKLRLLIAHEWKHTGHLPFQCAQCGLRFKTDGDLISHERVHTREKPYLCAECGKTFSQKSNLLRHLNFIHSESRSSSLPLSALRLLVPPIRLVSAAIWQTVEQKIVSDYGLLEEFVFMVTEIVPQLLSTRQRAELILGLRARLILELCRSEETADLQLIQPHLDRMQNLRSLWNVETDNAEVSDSHFMGLVHNLLRDPEERRNFFQDVFPGDFGPTYDKAIQTLMWLFLSRLEKLLPTQTLQQIASLLSDASSVLNECMETFSQPQELKTLLDTQKDLSQLEDIESFIVDSGILSALCLPPVERVVIVNEQTETDAESGVVYTVCTEMEVESENKEVYVEGSGNTEECVQTQWFGLGGEVKAEMDTEVGTEPVEATEASESEMVDEHHGNQSGTLIIGEDGQVTMLDGVQKKPGRRGRKKKRPADEDFEVQGRTRRKQDDPEFGVLWERPVRKNRGLKMKRYLSQWRKTGKTQGGTTANSGTKKFTRSQDSAKSNDLDERTCKVCGKVVSRAKFLERHMNRHSEELPFSCPACKRFYKSLRYLQQHRCPNLTKSKAGRKAKEPETATDEGEQSSSGIPCEAAGEEQLSDNATQDPDYSPSEEGRASRELEEKSPEGNKSVIEGPFYCPHCSVEFKCKQTFRFHLRNICYNEQQVDPEKPEDVKHCFRCNECDKAFKYKSTLDSHKQTHNPLYCEVCMKLVRDPEALAMHKESHTPFQCNQCEENFPVFKALHKHYIDVHNPTEPFTCTHCQTTFASLKRFIRHEWKHTGYQPFQCPHCSKRFRSYSDLVEHQKKHTKAYPFLCWECGKKFRHGVTLTRHVERVHHSGEPVTEKPSPTFTCAQCGKTFTSRRCLLKHDNFHHKGLRFPCEHCGKGFFGKDA</sequence>
<proteinExistence type="predicted"/>